<evidence type="ECO:0000313" key="2">
    <source>
        <dbReference type="EMBL" id="MBA4627672.1"/>
    </source>
</evidence>
<dbReference type="AlphaFoldDB" id="A0A7C8YVJ1"/>
<name>A0A7C8YVJ1_OPUST</name>
<reference evidence="2" key="2">
    <citation type="submission" date="2020-07" db="EMBL/GenBank/DDBJ databases">
        <authorList>
            <person name="Vera ALvarez R."/>
            <person name="Arias-Moreno D.M."/>
            <person name="Jimenez-Jacinto V."/>
            <person name="Jimenez-Bremont J.F."/>
            <person name="Swaminathan K."/>
            <person name="Moose S.P."/>
            <person name="Guerrero-Gonzalez M.L."/>
            <person name="Marino-Ramirez L."/>
            <person name="Landsman D."/>
            <person name="Rodriguez-Kessler M."/>
            <person name="Delgado-Sanchez P."/>
        </authorList>
    </citation>
    <scope>NUCLEOTIDE SEQUENCE</scope>
    <source>
        <tissue evidence="2">Cladode</tissue>
    </source>
</reference>
<proteinExistence type="predicted"/>
<dbReference type="EMBL" id="GISG01063041">
    <property type="protein sequence ID" value="MBA4627672.1"/>
    <property type="molecule type" value="Transcribed_RNA"/>
</dbReference>
<protein>
    <submittedName>
        <fullName evidence="2">Uncharacterized protein</fullName>
    </submittedName>
</protein>
<sequence>MMKTSHHSMSLQSEYSIKFLISTYHFLLQSRQSLSKPQAHLNNRRVHTKKKKEKMNEEKQYSELCYKEVQQKVDKQYIFIFLIDIMLVPSHTHIKRVSTESSKFPVDKWMEA</sequence>
<accession>A0A7C8YVJ1</accession>
<feature type="region of interest" description="Disordered" evidence="1">
    <location>
        <begin position="37"/>
        <end position="57"/>
    </location>
</feature>
<organism evidence="2">
    <name type="scientific">Opuntia streptacantha</name>
    <name type="common">Prickly pear cactus</name>
    <name type="synonym">Opuntia cardona</name>
    <dbReference type="NCBI Taxonomy" id="393608"/>
    <lineage>
        <taxon>Eukaryota</taxon>
        <taxon>Viridiplantae</taxon>
        <taxon>Streptophyta</taxon>
        <taxon>Embryophyta</taxon>
        <taxon>Tracheophyta</taxon>
        <taxon>Spermatophyta</taxon>
        <taxon>Magnoliopsida</taxon>
        <taxon>eudicotyledons</taxon>
        <taxon>Gunneridae</taxon>
        <taxon>Pentapetalae</taxon>
        <taxon>Caryophyllales</taxon>
        <taxon>Cactineae</taxon>
        <taxon>Cactaceae</taxon>
        <taxon>Opuntioideae</taxon>
        <taxon>Opuntia</taxon>
    </lineage>
</organism>
<reference evidence="2" key="1">
    <citation type="journal article" date="2013" name="J. Plant Res.">
        <title>Effect of fungi and light on seed germination of three Opuntia species from semiarid lands of central Mexico.</title>
        <authorList>
            <person name="Delgado-Sanchez P."/>
            <person name="Jimenez-Bremont J.F."/>
            <person name="Guerrero-Gonzalez Mde L."/>
            <person name="Flores J."/>
        </authorList>
    </citation>
    <scope>NUCLEOTIDE SEQUENCE</scope>
    <source>
        <tissue evidence="2">Cladode</tissue>
    </source>
</reference>
<feature type="compositionally biased region" description="Basic residues" evidence="1">
    <location>
        <begin position="42"/>
        <end position="53"/>
    </location>
</feature>
<evidence type="ECO:0000256" key="1">
    <source>
        <dbReference type="SAM" id="MobiDB-lite"/>
    </source>
</evidence>